<dbReference type="AlphaFoldDB" id="A0A212JTD1"/>
<organism evidence="1">
    <name type="scientific">uncultured delta proteobacterium</name>
    <dbReference type="NCBI Taxonomy" id="34034"/>
    <lineage>
        <taxon>Bacteria</taxon>
        <taxon>Deltaproteobacteria</taxon>
        <taxon>environmental samples</taxon>
    </lineage>
</organism>
<evidence type="ECO:0000313" key="1">
    <source>
        <dbReference type="EMBL" id="SBW02637.1"/>
    </source>
</evidence>
<sequence length="182" mass="21076">MSRRKPCIRADILDFQYTTRQSTTMDYCIPKSPEEIGRILEPLDDFWDHWGFEAWEMGPFTGVSRLQRFVKDGFLGPIAEYQAWDCIVWDSGTEEDRENLWNTMRPMDGVMTQRFVFIVPEPWTTRRIKSFYAGLKGYVEFYAYLPDDNGGLGTTEVQDLTRLIDMGIRLGLTGHAALPGEK</sequence>
<accession>A0A212JTD1</accession>
<protein>
    <submittedName>
        <fullName evidence="1">Uncharacterized protein</fullName>
    </submittedName>
</protein>
<name>A0A212JTD1_9DELT</name>
<proteinExistence type="predicted"/>
<dbReference type="EMBL" id="FLUQ01000002">
    <property type="protein sequence ID" value="SBW02637.1"/>
    <property type="molecule type" value="Genomic_DNA"/>
</dbReference>
<gene>
    <name evidence="1" type="ORF">KL86DPRO_20006</name>
</gene>
<reference evidence="1" key="1">
    <citation type="submission" date="2016-04" db="EMBL/GenBank/DDBJ databases">
        <authorList>
            <person name="Evans L.H."/>
            <person name="Alamgir A."/>
            <person name="Owens N."/>
            <person name="Weber N.D."/>
            <person name="Virtaneva K."/>
            <person name="Barbian K."/>
            <person name="Babar A."/>
            <person name="Rosenke K."/>
        </authorList>
    </citation>
    <scope>NUCLEOTIDE SEQUENCE</scope>
    <source>
        <strain evidence="1">86</strain>
    </source>
</reference>